<dbReference type="AlphaFoldDB" id="A0A1N7RJS0"/>
<dbReference type="EMBL" id="CYGX02000004">
    <property type="protein sequence ID" value="SIT35360.1"/>
    <property type="molecule type" value="Genomic_DNA"/>
</dbReference>
<gene>
    <name evidence="1" type="ORF">BN2475_40141</name>
</gene>
<evidence type="ECO:0000313" key="1">
    <source>
        <dbReference type="EMBL" id="SIT35360.1"/>
    </source>
</evidence>
<accession>A0A1N7RJS0</accession>
<dbReference type="Proteomes" id="UP000187012">
    <property type="component" value="Unassembled WGS sequence"/>
</dbReference>
<keyword evidence="2" id="KW-1185">Reference proteome</keyword>
<protein>
    <submittedName>
        <fullName evidence="1">Uncharacterized protein</fullName>
    </submittedName>
</protein>
<sequence>MSLYDRCDNHTERDMPVIALRRSRQPGRQRPRLCQVDYFAHEAGSFSRVSGHAAGRRHGARR</sequence>
<proteinExistence type="predicted"/>
<dbReference type="STRING" id="1247936.BN2475_40141"/>
<organism evidence="1 2">
    <name type="scientific">Paraburkholderia ribeironis</name>
    <dbReference type="NCBI Taxonomy" id="1247936"/>
    <lineage>
        <taxon>Bacteria</taxon>
        <taxon>Pseudomonadati</taxon>
        <taxon>Pseudomonadota</taxon>
        <taxon>Betaproteobacteria</taxon>
        <taxon>Burkholderiales</taxon>
        <taxon>Burkholderiaceae</taxon>
        <taxon>Paraburkholderia</taxon>
    </lineage>
</organism>
<name>A0A1N7RJS0_9BURK</name>
<reference evidence="1 2" key="1">
    <citation type="submission" date="2016-12" db="EMBL/GenBank/DDBJ databases">
        <authorList>
            <person name="Song W.-J."/>
            <person name="Kurnit D.M."/>
        </authorList>
    </citation>
    <scope>NUCLEOTIDE SEQUENCE [LARGE SCALE GENOMIC DNA]</scope>
    <source>
        <strain evidence="1 2">STM7296</strain>
    </source>
</reference>
<evidence type="ECO:0000313" key="2">
    <source>
        <dbReference type="Proteomes" id="UP000187012"/>
    </source>
</evidence>